<dbReference type="AlphaFoldDB" id="A0A0E9QVZ7"/>
<reference evidence="1" key="2">
    <citation type="journal article" date="2015" name="Fish Shellfish Immunol.">
        <title>Early steps in the European eel (Anguilla anguilla)-Vibrio vulnificus interaction in the gills: Role of the RtxA13 toxin.</title>
        <authorList>
            <person name="Callol A."/>
            <person name="Pajuelo D."/>
            <person name="Ebbesson L."/>
            <person name="Teles M."/>
            <person name="MacKenzie S."/>
            <person name="Amaro C."/>
        </authorList>
    </citation>
    <scope>NUCLEOTIDE SEQUENCE</scope>
</reference>
<accession>A0A0E9QVZ7</accession>
<name>A0A0E9QVZ7_ANGAN</name>
<reference evidence="1" key="1">
    <citation type="submission" date="2014-11" db="EMBL/GenBank/DDBJ databases">
        <authorList>
            <person name="Amaro Gonzalez C."/>
        </authorList>
    </citation>
    <scope>NUCLEOTIDE SEQUENCE</scope>
</reference>
<evidence type="ECO:0000313" key="1">
    <source>
        <dbReference type="EMBL" id="JAH20410.1"/>
    </source>
</evidence>
<protein>
    <submittedName>
        <fullName evidence="1">Uncharacterized protein</fullName>
    </submittedName>
</protein>
<organism evidence="1">
    <name type="scientific">Anguilla anguilla</name>
    <name type="common">European freshwater eel</name>
    <name type="synonym">Muraena anguilla</name>
    <dbReference type="NCBI Taxonomy" id="7936"/>
    <lineage>
        <taxon>Eukaryota</taxon>
        <taxon>Metazoa</taxon>
        <taxon>Chordata</taxon>
        <taxon>Craniata</taxon>
        <taxon>Vertebrata</taxon>
        <taxon>Euteleostomi</taxon>
        <taxon>Actinopterygii</taxon>
        <taxon>Neopterygii</taxon>
        <taxon>Teleostei</taxon>
        <taxon>Anguilliformes</taxon>
        <taxon>Anguillidae</taxon>
        <taxon>Anguilla</taxon>
    </lineage>
</organism>
<dbReference type="EMBL" id="GBXM01088167">
    <property type="protein sequence ID" value="JAH20410.1"/>
    <property type="molecule type" value="Transcribed_RNA"/>
</dbReference>
<proteinExistence type="predicted"/>
<sequence length="51" mass="5803">MLARCNTVTVKMFKTHSNKDWKYANASTLISIVFRIHALFTRLAIVCTVST</sequence>